<evidence type="ECO:0000259" key="8">
    <source>
        <dbReference type="PROSITE" id="PS50850"/>
    </source>
</evidence>
<comment type="subcellular location">
    <subcellularLocation>
        <location evidence="1">Membrane</location>
        <topology evidence="1">Multi-pass membrane protein</topology>
    </subcellularLocation>
</comment>
<proteinExistence type="predicted"/>
<feature type="transmembrane region" description="Helical" evidence="7">
    <location>
        <begin position="417"/>
        <end position="439"/>
    </location>
</feature>
<keyword evidence="5 7" id="KW-1133">Transmembrane helix</keyword>
<dbReference type="AlphaFoldDB" id="A0AAV2QLD9"/>
<keyword evidence="10" id="KW-1185">Reference proteome</keyword>
<comment type="caution">
    <text evidence="9">The sequence shown here is derived from an EMBL/GenBank/DDBJ whole genome shotgun (WGS) entry which is preliminary data.</text>
</comment>
<evidence type="ECO:0000256" key="1">
    <source>
        <dbReference type="ARBA" id="ARBA00004141"/>
    </source>
</evidence>
<feature type="transmembrane region" description="Helical" evidence="7">
    <location>
        <begin position="193"/>
        <end position="213"/>
    </location>
</feature>
<evidence type="ECO:0000313" key="10">
    <source>
        <dbReference type="Proteomes" id="UP001497623"/>
    </source>
</evidence>
<dbReference type="InterPro" id="IPR011701">
    <property type="entry name" value="MFS"/>
</dbReference>
<feature type="transmembrane region" description="Helical" evidence="7">
    <location>
        <begin position="12"/>
        <end position="30"/>
    </location>
</feature>
<feature type="transmembrane region" description="Helical" evidence="7">
    <location>
        <begin position="219"/>
        <end position="239"/>
    </location>
</feature>
<dbReference type="Pfam" id="PF07690">
    <property type="entry name" value="MFS_1"/>
    <property type="match status" value="1"/>
</dbReference>
<feature type="transmembrane region" description="Helical" evidence="7">
    <location>
        <begin position="386"/>
        <end position="405"/>
    </location>
</feature>
<dbReference type="GO" id="GO:0015293">
    <property type="term" value="F:symporter activity"/>
    <property type="evidence" value="ECO:0007669"/>
    <property type="project" value="UniProtKB-KW"/>
</dbReference>
<dbReference type="Gene3D" id="1.20.1250.20">
    <property type="entry name" value="MFS general substrate transporter like domains"/>
    <property type="match status" value="2"/>
</dbReference>
<evidence type="ECO:0000256" key="4">
    <source>
        <dbReference type="ARBA" id="ARBA00022847"/>
    </source>
</evidence>
<sequence length="515" mass="56224">MILNKLCSCLPARVALALICSTGVIVLYMMRINLSVAIVAMVHVPTTKNVTKEKLCVPNNEELHSIHDIPGPLNGSFELLSSEIQEDKVSDLIIMTSTEKGSVLGALFYGYVTTAIFGGRMAEKYGTKRVVFISMLAGGILTLLTPVAANTHYAFFTTVRILIGIAQGVFYPALHCLISCWIPPLERPRFMSFVYLSNCLGIVITMPLCGVIIDAFGWPWVFYGSGILSLVWVIIWALLMHDTPQQHPRISPSELNYITDAISHESNAGEKPSSVPWLEIMKCRGFWAIAICHTGNAYGWNLLNTQLPSFMDGVLGLSIKKNAVMSSIPYLCRFIGSNCWSWMGDTLLTKGIITPRISRRLFSAIGLVGMGTVLGIVGFVGCNVNLVVTLLSIGTTCLGATVSGYGPNYHDLSPNFAGTMLGMSNTCAFLLGMLAPVIVGALTPDDTPEQWQAAFLSTTGVLFVGITVYLIFADTELKPWNFATKKETELGEEEEERKEFIQKKAHGSVVSLQEL</sequence>
<evidence type="ECO:0000256" key="7">
    <source>
        <dbReference type="SAM" id="Phobius"/>
    </source>
</evidence>
<keyword evidence="4" id="KW-0769">Symport</keyword>
<feature type="transmembrane region" description="Helical" evidence="7">
    <location>
        <begin position="161"/>
        <end position="181"/>
    </location>
</feature>
<dbReference type="Proteomes" id="UP001497623">
    <property type="component" value="Unassembled WGS sequence"/>
</dbReference>
<gene>
    <name evidence="9" type="ORF">MNOR_LOCUS12778</name>
</gene>
<keyword evidence="3 7" id="KW-0812">Transmembrane</keyword>
<organism evidence="9 10">
    <name type="scientific">Meganyctiphanes norvegica</name>
    <name type="common">Northern krill</name>
    <name type="synonym">Thysanopoda norvegica</name>
    <dbReference type="NCBI Taxonomy" id="48144"/>
    <lineage>
        <taxon>Eukaryota</taxon>
        <taxon>Metazoa</taxon>
        <taxon>Ecdysozoa</taxon>
        <taxon>Arthropoda</taxon>
        <taxon>Crustacea</taxon>
        <taxon>Multicrustacea</taxon>
        <taxon>Malacostraca</taxon>
        <taxon>Eumalacostraca</taxon>
        <taxon>Eucarida</taxon>
        <taxon>Euphausiacea</taxon>
        <taxon>Euphausiidae</taxon>
        <taxon>Meganyctiphanes</taxon>
    </lineage>
</organism>
<feature type="transmembrane region" description="Helical" evidence="7">
    <location>
        <begin position="451"/>
        <end position="472"/>
    </location>
</feature>
<dbReference type="InterPro" id="IPR036259">
    <property type="entry name" value="MFS_trans_sf"/>
</dbReference>
<evidence type="ECO:0000256" key="3">
    <source>
        <dbReference type="ARBA" id="ARBA00022692"/>
    </source>
</evidence>
<dbReference type="InterPro" id="IPR020846">
    <property type="entry name" value="MFS_dom"/>
</dbReference>
<evidence type="ECO:0000313" key="9">
    <source>
        <dbReference type="EMBL" id="CAL4085675.1"/>
    </source>
</evidence>
<dbReference type="InterPro" id="IPR050382">
    <property type="entry name" value="MFS_Na/Anion_cotransporter"/>
</dbReference>
<evidence type="ECO:0000256" key="6">
    <source>
        <dbReference type="ARBA" id="ARBA00023136"/>
    </source>
</evidence>
<name>A0AAV2QLD9_MEGNR</name>
<dbReference type="GO" id="GO:0006820">
    <property type="term" value="P:monoatomic anion transport"/>
    <property type="evidence" value="ECO:0007669"/>
    <property type="project" value="TreeGrafter"/>
</dbReference>
<dbReference type="PANTHER" id="PTHR11662:SF399">
    <property type="entry name" value="FI19708P1-RELATED"/>
    <property type="match status" value="1"/>
</dbReference>
<dbReference type="GO" id="GO:0016020">
    <property type="term" value="C:membrane"/>
    <property type="evidence" value="ECO:0007669"/>
    <property type="project" value="UniProtKB-SubCell"/>
</dbReference>
<dbReference type="SUPFAM" id="SSF103473">
    <property type="entry name" value="MFS general substrate transporter"/>
    <property type="match status" value="1"/>
</dbReference>
<keyword evidence="6 7" id="KW-0472">Membrane</keyword>
<evidence type="ECO:0000256" key="5">
    <source>
        <dbReference type="ARBA" id="ARBA00022989"/>
    </source>
</evidence>
<dbReference type="PROSITE" id="PS50850">
    <property type="entry name" value="MFS"/>
    <property type="match status" value="1"/>
</dbReference>
<feature type="transmembrane region" description="Helical" evidence="7">
    <location>
        <begin position="130"/>
        <end position="149"/>
    </location>
</feature>
<reference evidence="9 10" key="1">
    <citation type="submission" date="2024-05" db="EMBL/GenBank/DDBJ databases">
        <authorList>
            <person name="Wallberg A."/>
        </authorList>
    </citation>
    <scope>NUCLEOTIDE SEQUENCE [LARGE SCALE GENOMIC DNA]</scope>
</reference>
<accession>A0AAV2QLD9</accession>
<keyword evidence="2" id="KW-0813">Transport</keyword>
<dbReference type="EMBL" id="CAXKWB010007117">
    <property type="protein sequence ID" value="CAL4085675.1"/>
    <property type="molecule type" value="Genomic_DNA"/>
</dbReference>
<dbReference type="PANTHER" id="PTHR11662">
    <property type="entry name" value="SOLUTE CARRIER FAMILY 17"/>
    <property type="match status" value="1"/>
</dbReference>
<dbReference type="FunFam" id="1.20.1250.20:FF:000003">
    <property type="entry name" value="Solute carrier family 17 member 3"/>
    <property type="match status" value="1"/>
</dbReference>
<feature type="transmembrane region" description="Helical" evidence="7">
    <location>
        <begin position="361"/>
        <end position="380"/>
    </location>
</feature>
<protein>
    <recommendedName>
        <fullName evidence="8">Major facilitator superfamily (MFS) profile domain-containing protein</fullName>
    </recommendedName>
</protein>
<feature type="domain" description="Major facilitator superfamily (MFS) profile" evidence="8">
    <location>
        <begin position="21"/>
        <end position="477"/>
    </location>
</feature>
<evidence type="ECO:0000256" key="2">
    <source>
        <dbReference type="ARBA" id="ARBA00022448"/>
    </source>
</evidence>